<keyword evidence="2" id="KW-0645">Protease</keyword>
<organism evidence="7 8">
    <name type="scientific">Ficus carica</name>
    <name type="common">Common fig</name>
    <dbReference type="NCBI Taxonomy" id="3494"/>
    <lineage>
        <taxon>Eukaryota</taxon>
        <taxon>Viridiplantae</taxon>
        <taxon>Streptophyta</taxon>
        <taxon>Embryophyta</taxon>
        <taxon>Tracheophyta</taxon>
        <taxon>Spermatophyta</taxon>
        <taxon>Magnoliopsida</taxon>
        <taxon>eudicotyledons</taxon>
        <taxon>Gunneridae</taxon>
        <taxon>Pentapetalae</taxon>
        <taxon>rosids</taxon>
        <taxon>fabids</taxon>
        <taxon>Rosales</taxon>
        <taxon>Moraceae</taxon>
        <taxon>Ficeae</taxon>
        <taxon>Ficus</taxon>
    </lineage>
</organism>
<evidence type="ECO:0000256" key="5">
    <source>
        <dbReference type="SAM" id="MobiDB-lite"/>
    </source>
</evidence>
<dbReference type="AlphaFoldDB" id="A0AA88A177"/>
<dbReference type="Proteomes" id="UP001187192">
    <property type="component" value="Unassembled WGS sequence"/>
</dbReference>
<evidence type="ECO:0000256" key="3">
    <source>
        <dbReference type="ARBA" id="ARBA00022801"/>
    </source>
</evidence>
<gene>
    <name evidence="7" type="ORF">TIFTF001_015443</name>
</gene>
<dbReference type="GO" id="GO:0006508">
    <property type="term" value="P:proteolysis"/>
    <property type="evidence" value="ECO:0007669"/>
    <property type="project" value="UniProtKB-KW"/>
</dbReference>
<evidence type="ECO:0000313" key="7">
    <source>
        <dbReference type="EMBL" id="GMN46263.1"/>
    </source>
</evidence>
<dbReference type="PROSITE" id="PS50600">
    <property type="entry name" value="ULP_PROTEASE"/>
    <property type="match status" value="1"/>
</dbReference>
<keyword evidence="3" id="KW-0378">Hydrolase</keyword>
<feature type="region of interest" description="Disordered" evidence="5">
    <location>
        <begin position="54"/>
        <end position="75"/>
    </location>
</feature>
<dbReference type="InterPro" id="IPR038765">
    <property type="entry name" value="Papain-like_cys_pep_sf"/>
</dbReference>
<dbReference type="EMBL" id="BTGU01000022">
    <property type="protein sequence ID" value="GMN46263.1"/>
    <property type="molecule type" value="Genomic_DNA"/>
</dbReference>
<reference evidence="7" key="1">
    <citation type="submission" date="2023-07" db="EMBL/GenBank/DDBJ databases">
        <title>draft genome sequence of fig (Ficus carica).</title>
        <authorList>
            <person name="Takahashi T."/>
            <person name="Nishimura K."/>
        </authorList>
    </citation>
    <scope>NUCLEOTIDE SEQUENCE</scope>
</reference>
<dbReference type="SUPFAM" id="SSF54001">
    <property type="entry name" value="Cysteine proteinases"/>
    <property type="match status" value="1"/>
</dbReference>
<evidence type="ECO:0000256" key="4">
    <source>
        <dbReference type="SAM" id="Coils"/>
    </source>
</evidence>
<accession>A0AA88A177</accession>
<evidence type="ECO:0000256" key="1">
    <source>
        <dbReference type="ARBA" id="ARBA00005234"/>
    </source>
</evidence>
<comment type="caution">
    <text evidence="7">The sequence shown here is derived from an EMBL/GenBank/DDBJ whole genome shotgun (WGS) entry which is preliminary data.</text>
</comment>
<evidence type="ECO:0000256" key="2">
    <source>
        <dbReference type="ARBA" id="ARBA00022670"/>
    </source>
</evidence>
<dbReference type="InterPro" id="IPR003653">
    <property type="entry name" value="Peptidase_C48_C"/>
</dbReference>
<proteinExistence type="inferred from homology"/>
<keyword evidence="8" id="KW-1185">Reference proteome</keyword>
<dbReference type="Pfam" id="PF02902">
    <property type="entry name" value="Peptidase_C48"/>
    <property type="match status" value="1"/>
</dbReference>
<dbReference type="GO" id="GO:0008234">
    <property type="term" value="F:cysteine-type peptidase activity"/>
    <property type="evidence" value="ECO:0007669"/>
    <property type="project" value="InterPro"/>
</dbReference>
<dbReference type="Gene3D" id="3.40.395.10">
    <property type="entry name" value="Adenoviral Proteinase, Chain A"/>
    <property type="match status" value="1"/>
</dbReference>
<evidence type="ECO:0000313" key="8">
    <source>
        <dbReference type="Proteomes" id="UP001187192"/>
    </source>
</evidence>
<evidence type="ECO:0000259" key="6">
    <source>
        <dbReference type="PROSITE" id="PS50600"/>
    </source>
</evidence>
<comment type="similarity">
    <text evidence="1">Belongs to the peptidase C48 family.</text>
</comment>
<feature type="domain" description="Ubiquitin-like protease family profile" evidence="6">
    <location>
        <begin position="176"/>
        <end position="418"/>
    </location>
</feature>
<keyword evidence="4" id="KW-0175">Coiled coil</keyword>
<protein>
    <recommendedName>
        <fullName evidence="6">Ubiquitin-like protease family profile domain-containing protein</fullName>
    </recommendedName>
</protein>
<name>A0AA88A177_FICCA</name>
<sequence>MRSWTTAENVKFDDVVAAFATDGESQLKGFVLMPTKEELRNPWVACLFLKNQPAMPQLPPPKSSVPRQSTDTNSEWRKFQTEIRRQVASLNKKLEGLKREQKQSNKLLRRVLQMLSANIVEKGEGKAEKSPPDRAQREINDEMAKFDAMKTTSPDIGSVADIGVQAAMKFLTADKVVVSTADAEIGMKQEEFVPAKEVAEGGMIPEEEGIGDPVIQTQDEKVEIPKKKRARLLRLGQRPAKRVTDVGSSFTSLTQQPNAFLPGLADEPPEETLEEFREWLRKGLLKRPPPGKRPPRYGTKYETFDKPHDLEFMMQMDVAFYYLRKKIRQNPDLEKWKVTTVDTFFNAKHWALVKLELTDWTIEVYDSMHHEERLSLFEFKPRDPPGTYTIPVTIMNDIPRQGNGGDCGIYTIKNVECLIEGRDVRYWVVQERMQMFREWMACYLWIHARRKLEGHYKSDEDVDMDF</sequence>
<feature type="coiled-coil region" evidence="4">
    <location>
        <begin position="80"/>
        <end position="107"/>
    </location>
</feature>